<comment type="caution">
    <text evidence="2">The sequence shown here is derived from an EMBL/GenBank/DDBJ whole genome shotgun (WGS) entry which is preliminary data.</text>
</comment>
<feature type="domain" description="HD-GYP" evidence="1">
    <location>
        <begin position="123"/>
        <end position="334"/>
    </location>
</feature>
<dbReference type="PANTHER" id="PTHR45228:SF5">
    <property type="entry name" value="CYCLIC DI-GMP PHOSPHODIESTERASE VC_1348-RELATED"/>
    <property type="match status" value="1"/>
</dbReference>
<dbReference type="AlphaFoldDB" id="A0A254Q7P6"/>
<dbReference type="PROSITE" id="PS51832">
    <property type="entry name" value="HD_GYP"/>
    <property type="match status" value="1"/>
</dbReference>
<evidence type="ECO:0000313" key="2">
    <source>
        <dbReference type="EMBL" id="OWS71532.1"/>
    </source>
</evidence>
<evidence type="ECO:0000313" key="3">
    <source>
        <dbReference type="Proteomes" id="UP000198104"/>
    </source>
</evidence>
<dbReference type="EMBL" id="NGUO01000010">
    <property type="protein sequence ID" value="OWS71532.1"/>
    <property type="molecule type" value="Genomic_DNA"/>
</dbReference>
<protein>
    <recommendedName>
        <fullName evidence="1">HD-GYP domain-containing protein</fullName>
    </recommendedName>
</protein>
<proteinExistence type="predicted"/>
<dbReference type="InterPro" id="IPR037522">
    <property type="entry name" value="HD_GYP_dom"/>
</dbReference>
<evidence type="ECO:0000259" key="1">
    <source>
        <dbReference type="PROSITE" id="PS51832"/>
    </source>
</evidence>
<reference evidence="2 3" key="1">
    <citation type="submission" date="2017-05" db="EMBL/GenBank/DDBJ databases">
        <title>Polynucleobacter sp. MWH-K35W1 isolated from the permanently anoxic monimolimnion of a meromictic lake.</title>
        <authorList>
            <person name="Hahn M.W."/>
        </authorList>
    </citation>
    <scope>NUCLEOTIDE SEQUENCE [LARGE SCALE GENOMIC DNA]</scope>
    <source>
        <strain evidence="2 3">MWH-K35W1</strain>
    </source>
</reference>
<sequence length="335" mass="36758">GEEKAKRAGELVIANEDKAARAAELVIANTELLFEGEEKAKRAGELVIANEDKAARAAELVIANTELLFEGEEKAKRAGELVIANEDKAARAAELVIANTELLFEGEEKAKRAGELEASIKNISLTEDLMLSCLKALSLARDNETGNHVIRTQHYVKVIATQLLIMGKYSDEITEKKIDLLFRAAPLHDIGKIGIPDSILLKSHKLDEEEWATMKTHTTIGESVLSASNLKFECKKTVISTAIEIAGGHHENWDGTGYPRGLVGNAIPLAARIMSIADVYDALISKRVYKEQWTHDQAVQEIISMRGTKFDPVIVNAFIAALDSIHQIAQQYHDA</sequence>
<gene>
    <name evidence="2" type="ORF">CBI30_07330</name>
</gene>
<dbReference type="RefSeq" id="WP_206075601.1">
    <property type="nucleotide sequence ID" value="NZ_NGUO01000010.1"/>
</dbReference>
<dbReference type="Pfam" id="PF13487">
    <property type="entry name" value="HD_5"/>
    <property type="match status" value="1"/>
</dbReference>
<dbReference type="InterPro" id="IPR052020">
    <property type="entry name" value="Cyclic_di-GMP/3'3'-cGAMP_PDE"/>
</dbReference>
<dbReference type="Gene3D" id="1.10.3210.10">
    <property type="entry name" value="Hypothetical protein af1432"/>
    <property type="match status" value="1"/>
</dbReference>
<feature type="non-terminal residue" evidence="2">
    <location>
        <position position="1"/>
    </location>
</feature>
<name>A0A254Q7P6_9BURK</name>
<organism evidence="2 3">
    <name type="scientific">Polynucleobacter aenigmaticus</name>
    <dbReference type="NCBI Taxonomy" id="1743164"/>
    <lineage>
        <taxon>Bacteria</taxon>
        <taxon>Pseudomonadati</taxon>
        <taxon>Pseudomonadota</taxon>
        <taxon>Betaproteobacteria</taxon>
        <taxon>Burkholderiales</taxon>
        <taxon>Burkholderiaceae</taxon>
        <taxon>Polynucleobacter</taxon>
    </lineage>
</organism>
<dbReference type="GO" id="GO:0008081">
    <property type="term" value="F:phosphoric diester hydrolase activity"/>
    <property type="evidence" value="ECO:0007669"/>
    <property type="project" value="UniProtKB-ARBA"/>
</dbReference>
<dbReference type="Proteomes" id="UP000198104">
    <property type="component" value="Unassembled WGS sequence"/>
</dbReference>
<dbReference type="SUPFAM" id="SSF109604">
    <property type="entry name" value="HD-domain/PDEase-like"/>
    <property type="match status" value="1"/>
</dbReference>
<keyword evidence="3" id="KW-1185">Reference proteome</keyword>
<dbReference type="CDD" id="cd00077">
    <property type="entry name" value="HDc"/>
    <property type="match status" value="1"/>
</dbReference>
<dbReference type="PANTHER" id="PTHR45228">
    <property type="entry name" value="CYCLIC DI-GMP PHOSPHODIESTERASE TM_0186-RELATED"/>
    <property type="match status" value="1"/>
</dbReference>
<accession>A0A254Q7P6</accession>
<dbReference type="SMART" id="SM00471">
    <property type="entry name" value="HDc"/>
    <property type="match status" value="1"/>
</dbReference>
<dbReference type="InterPro" id="IPR003607">
    <property type="entry name" value="HD/PDEase_dom"/>
</dbReference>